<dbReference type="PROSITE" id="PS50943">
    <property type="entry name" value="HTH_CROC1"/>
    <property type="match status" value="1"/>
</dbReference>
<dbReference type="SMART" id="SM00530">
    <property type="entry name" value="HTH_XRE"/>
    <property type="match status" value="1"/>
</dbReference>
<gene>
    <name evidence="4" type="ORF">NCTC10138_00966</name>
</gene>
<keyword evidence="1" id="KW-0238">DNA-binding</keyword>
<feature type="transmembrane region" description="Helical" evidence="2">
    <location>
        <begin position="190"/>
        <end position="208"/>
    </location>
</feature>
<feature type="domain" description="HTH cro/C1-type" evidence="3">
    <location>
        <begin position="15"/>
        <end position="65"/>
    </location>
</feature>
<dbReference type="EMBL" id="LR215048">
    <property type="protein sequence ID" value="VEU80589.1"/>
    <property type="molecule type" value="Genomic_DNA"/>
</dbReference>
<dbReference type="InterPro" id="IPR010982">
    <property type="entry name" value="Lambda_DNA-bd_dom_sf"/>
</dbReference>
<keyword evidence="2" id="KW-1133">Transmembrane helix</keyword>
<evidence type="ECO:0000256" key="1">
    <source>
        <dbReference type="ARBA" id="ARBA00023125"/>
    </source>
</evidence>
<dbReference type="Proteomes" id="UP000289841">
    <property type="component" value="Chromosome"/>
</dbReference>
<keyword evidence="2" id="KW-0812">Transmembrane</keyword>
<reference evidence="4 5" key="1">
    <citation type="submission" date="2019-01" db="EMBL/GenBank/DDBJ databases">
        <authorList>
            <consortium name="Pathogen Informatics"/>
        </authorList>
    </citation>
    <scope>NUCLEOTIDE SEQUENCE [LARGE SCALE GENOMIC DNA]</scope>
    <source>
        <strain evidence="4 5">NCTC10138</strain>
    </source>
</reference>
<feature type="transmembrane region" description="Helical" evidence="2">
    <location>
        <begin position="220"/>
        <end position="241"/>
    </location>
</feature>
<dbReference type="GO" id="GO:0003677">
    <property type="term" value="F:DNA binding"/>
    <property type="evidence" value="ECO:0007669"/>
    <property type="project" value="UniProtKB-KW"/>
</dbReference>
<feature type="transmembrane region" description="Helical" evidence="2">
    <location>
        <begin position="116"/>
        <end position="135"/>
    </location>
</feature>
<name>A0A449BDS0_HAPAX</name>
<dbReference type="InterPro" id="IPR001387">
    <property type="entry name" value="Cro/C1-type_HTH"/>
</dbReference>
<keyword evidence="5" id="KW-1185">Reference proteome</keyword>
<dbReference type="AlphaFoldDB" id="A0A449BDS0"/>
<sequence length="279" mass="32682">MFKLKRMRNIISDNRKKLNITQKELAEKINVSDKQVSKWETGVSLPDVTILSSLANALEISVNELLDSTDTNKDSKNLRVDYQFLTKIKINVVLIISTFVIGWILISIGSAFGFEYILQTMGIILGVLGIMWHIISNLKEKSYIENNNFDYYNRFYYYKNLILMSIYIVFLFFTFNTFYDKIINLTNDSIVTLASSLLIMGNIFYLKLIAKNLNTKEKNLIIDNITFYSLTLGFILIQFFDFYREDWMIITFAILILVNLINKYILIKKWNFNLDKKTS</sequence>
<evidence type="ECO:0000313" key="5">
    <source>
        <dbReference type="Proteomes" id="UP000289841"/>
    </source>
</evidence>
<feature type="transmembrane region" description="Helical" evidence="2">
    <location>
        <begin position="156"/>
        <end position="178"/>
    </location>
</feature>
<feature type="transmembrane region" description="Helical" evidence="2">
    <location>
        <begin position="88"/>
        <end position="110"/>
    </location>
</feature>
<evidence type="ECO:0000259" key="3">
    <source>
        <dbReference type="PROSITE" id="PS50943"/>
    </source>
</evidence>
<dbReference type="Gene3D" id="1.10.260.40">
    <property type="entry name" value="lambda repressor-like DNA-binding domains"/>
    <property type="match status" value="1"/>
</dbReference>
<dbReference type="PANTHER" id="PTHR46558:SF11">
    <property type="entry name" value="HTH-TYPE TRANSCRIPTIONAL REGULATOR XRE"/>
    <property type="match status" value="1"/>
</dbReference>
<accession>A0A449BDS0</accession>
<feature type="transmembrane region" description="Helical" evidence="2">
    <location>
        <begin position="247"/>
        <end position="267"/>
    </location>
</feature>
<proteinExistence type="predicted"/>
<dbReference type="PANTHER" id="PTHR46558">
    <property type="entry name" value="TRACRIPTIONAL REGULATORY PROTEIN-RELATED-RELATED"/>
    <property type="match status" value="1"/>
</dbReference>
<evidence type="ECO:0000313" key="4">
    <source>
        <dbReference type="EMBL" id="VEU80589.1"/>
    </source>
</evidence>
<evidence type="ECO:0000256" key="2">
    <source>
        <dbReference type="SAM" id="Phobius"/>
    </source>
</evidence>
<dbReference type="STRING" id="1278311.GCA_000428705_01225"/>
<dbReference type="CDD" id="cd00093">
    <property type="entry name" value="HTH_XRE"/>
    <property type="match status" value="1"/>
</dbReference>
<dbReference type="Pfam" id="PF01381">
    <property type="entry name" value="HTH_3"/>
    <property type="match status" value="1"/>
</dbReference>
<dbReference type="SUPFAM" id="SSF47413">
    <property type="entry name" value="lambda repressor-like DNA-binding domains"/>
    <property type="match status" value="1"/>
</dbReference>
<protein>
    <submittedName>
        <fullName evidence="4">Transcriptional repressor DicA</fullName>
    </submittedName>
</protein>
<keyword evidence="2" id="KW-0472">Membrane</keyword>
<dbReference type="KEGG" id="aaxa:NCTC10138_00966"/>
<organism evidence="4 5">
    <name type="scientific">Haploplasma axanthum</name>
    <name type="common">Acholeplasma axanthum</name>
    <dbReference type="NCBI Taxonomy" id="29552"/>
    <lineage>
        <taxon>Bacteria</taxon>
        <taxon>Bacillati</taxon>
        <taxon>Mycoplasmatota</taxon>
        <taxon>Mollicutes</taxon>
        <taxon>Acholeplasmatales</taxon>
        <taxon>Acholeplasmataceae</taxon>
        <taxon>Haploplasma</taxon>
    </lineage>
</organism>